<evidence type="ECO:0000256" key="5">
    <source>
        <dbReference type="ARBA" id="ARBA00023136"/>
    </source>
</evidence>
<accession>A0A420XLV5</accession>
<feature type="transmembrane region" description="Helical" evidence="6">
    <location>
        <begin position="200"/>
        <end position="227"/>
    </location>
</feature>
<feature type="transmembrane region" description="Helical" evidence="6">
    <location>
        <begin position="166"/>
        <end position="188"/>
    </location>
</feature>
<evidence type="ECO:0000256" key="6">
    <source>
        <dbReference type="SAM" id="Phobius"/>
    </source>
</evidence>
<dbReference type="Pfam" id="PF03631">
    <property type="entry name" value="Virul_fac_BrkB"/>
    <property type="match status" value="1"/>
</dbReference>
<organism evidence="7 8">
    <name type="scientific">Motilibacter peucedani</name>
    <dbReference type="NCBI Taxonomy" id="598650"/>
    <lineage>
        <taxon>Bacteria</taxon>
        <taxon>Bacillati</taxon>
        <taxon>Actinomycetota</taxon>
        <taxon>Actinomycetes</taxon>
        <taxon>Motilibacterales</taxon>
        <taxon>Motilibacteraceae</taxon>
        <taxon>Motilibacter</taxon>
    </lineage>
</organism>
<evidence type="ECO:0000256" key="4">
    <source>
        <dbReference type="ARBA" id="ARBA00022989"/>
    </source>
</evidence>
<feature type="transmembrane region" description="Helical" evidence="6">
    <location>
        <begin position="132"/>
        <end position="154"/>
    </location>
</feature>
<dbReference type="EMBL" id="RBWV01000014">
    <property type="protein sequence ID" value="RKS71396.1"/>
    <property type="molecule type" value="Genomic_DNA"/>
</dbReference>
<evidence type="ECO:0000256" key="3">
    <source>
        <dbReference type="ARBA" id="ARBA00022692"/>
    </source>
</evidence>
<name>A0A420XLV5_9ACTN</name>
<feature type="transmembrane region" description="Helical" evidence="6">
    <location>
        <begin position="31"/>
        <end position="54"/>
    </location>
</feature>
<reference evidence="7 8" key="1">
    <citation type="submission" date="2018-10" db="EMBL/GenBank/DDBJ databases">
        <title>Genomic Encyclopedia of Archaeal and Bacterial Type Strains, Phase II (KMG-II): from individual species to whole genera.</title>
        <authorList>
            <person name="Goeker M."/>
        </authorList>
    </citation>
    <scope>NUCLEOTIDE SEQUENCE [LARGE SCALE GENOMIC DNA]</scope>
    <source>
        <strain evidence="7 8">RP-AC37</strain>
    </source>
</reference>
<keyword evidence="5 6" id="KW-0472">Membrane</keyword>
<dbReference type="AlphaFoldDB" id="A0A420XLV5"/>
<protein>
    <submittedName>
        <fullName evidence="7">Membrane protein</fullName>
    </submittedName>
</protein>
<sequence length="282" mass="29644">MRSFERRVRLVLLATVRSLRGHDLALTGAGLTFYAGIAIVPSLLFGTWTARLVLGRDRVLRLADSVGAALPDSLGAPSTAHQLVVAGAGLGGLGALVALFPASVYGEGLRRAFLALERDTERMAGWRGRLRVLPVLALTPILVPAVLLVSPWLAQLFDTGRAGPTALGVFVALVVDWLVLALPLTWTYRVVGPSLGSWAAAAWAGFTAASFVSGFLQGFVLFLALPIDLAAPFGGLPVVGAVVALGLWLWVLHLVVLVGYAIALEVDALLRAELHVAPAPQD</sequence>
<comment type="subcellular location">
    <subcellularLocation>
        <location evidence="1">Cell membrane</location>
        <topology evidence="1">Multi-pass membrane protein</topology>
    </subcellularLocation>
</comment>
<dbReference type="InParanoid" id="A0A420XLV5"/>
<evidence type="ECO:0000256" key="1">
    <source>
        <dbReference type="ARBA" id="ARBA00004651"/>
    </source>
</evidence>
<proteinExistence type="predicted"/>
<dbReference type="InterPro" id="IPR017039">
    <property type="entry name" value="Virul_fac_BrkB"/>
</dbReference>
<dbReference type="GO" id="GO:0005886">
    <property type="term" value="C:plasma membrane"/>
    <property type="evidence" value="ECO:0007669"/>
    <property type="project" value="UniProtKB-SubCell"/>
</dbReference>
<comment type="caution">
    <text evidence="7">The sequence shown here is derived from an EMBL/GenBank/DDBJ whole genome shotgun (WGS) entry which is preliminary data.</text>
</comment>
<keyword evidence="3 6" id="KW-0812">Transmembrane</keyword>
<evidence type="ECO:0000313" key="7">
    <source>
        <dbReference type="EMBL" id="RKS71396.1"/>
    </source>
</evidence>
<dbReference type="Proteomes" id="UP000281955">
    <property type="component" value="Unassembled WGS sequence"/>
</dbReference>
<keyword evidence="4 6" id="KW-1133">Transmembrane helix</keyword>
<keyword evidence="8" id="KW-1185">Reference proteome</keyword>
<keyword evidence="2" id="KW-1003">Cell membrane</keyword>
<evidence type="ECO:0000313" key="8">
    <source>
        <dbReference type="Proteomes" id="UP000281955"/>
    </source>
</evidence>
<evidence type="ECO:0000256" key="2">
    <source>
        <dbReference type="ARBA" id="ARBA00022475"/>
    </source>
</evidence>
<feature type="transmembrane region" description="Helical" evidence="6">
    <location>
        <begin position="239"/>
        <end position="263"/>
    </location>
</feature>
<gene>
    <name evidence="7" type="ORF">CLV35_3194</name>
</gene>